<evidence type="ECO:0000313" key="2">
    <source>
        <dbReference type="Proteomes" id="UP000240608"/>
    </source>
</evidence>
<evidence type="ECO:0000313" key="1">
    <source>
        <dbReference type="EMBL" id="PTB97315.1"/>
    </source>
</evidence>
<dbReference type="InterPro" id="IPR036249">
    <property type="entry name" value="Thioredoxin-like_sf"/>
</dbReference>
<name>A0A2T4DU18_9BACT</name>
<dbReference type="PANTHER" id="PTHR43640">
    <property type="entry name" value="OS07G0260300 PROTEIN"/>
    <property type="match status" value="1"/>
</dbReference>
<dbReference type="PANTHER" id="PTHR43640:SF1">
    <property type="entry name" value="THIOREDOXIN-DEPENDENT PEROXIREDOXIN"/>
    <property type="match status" value="1"/>
</dbReference>
<sequence length="163" mass="18683">MLCLLISCDNSERIAFPPDSSTIHVWVFLDVHCPLSPFYSNIINDYQKEFLKDSVIFYAVFPKEESNSTQVKLFAEKHSLQVKVVGDPELELSQRFNVTVVPEAFITKDEEVLYRGKIDNSFEAVGERRCGTDQFYVKYALRMLAKQSNSFVKKTKPVGCIVE</sequence>
<gene>
    <name evidence="1" type="ORF">C9994_03525</name>
</gene>
<reference evidence="1 2" key="1">
    <citation type="submission" date="2018-03" db="EMBL/GenBank/DDBJ databases">
        <title>Cross-interface Injection: A General Nanoliter Liquid Handling Method Applied to Single Cells Genome Amplification Automated Nanoliter Liquid Handling Applied to Single Cell Multiple Displacement Amplification.</title>
        <authorList>
            <person name="Yun J."/>
            <person name="Xu P."/>
            <person name="Xu J."/>
            <person name="Dai X."/>
            <person name="Wang Y."/>
            <person name="Zheng X."/>
            <person name="Cao C."/>
            <person name="Yi Q."/>
            <person name="Zhu Y."/>
            <person name="Wang L."/>
            <person name="Dong Z."/>
            <person name="Huang Y."/>
            <person name="Huang L."/>
            <person name="Du W."/>
        </authorList>
    </citation>
    <scope>NUCLEOTIDE SEQUENCE [LARGE SCALE GENOMIC DNA]</scope>
    <source>
        <strain evidence="1 2">Z-D1-2</strain>
    </source>
</reference>
<dbReference type="InterPro" id="IPR047262">
    <property type="entry name" value="PRX-like1"/>
</dbReference>
<dbReference type="Gene3D" id="3.40.30.10">
    <property type="entry name" value="Glutaredoxin"/>
    <property type="match status" value="1"/>
</dbReference>
<protein>
    <recommendedName>
        <fullName evidence="3">Alkyl hydroperoxide reductase subunit C/ Thiol specific antioxidant domain-containing protein</fullName>
    </recommendedName>
</protein>
<dbReference type="AlphaFoldDB" id="A0A2T4DU18"/>
<comment type="caution">
    <text evidence="1">The sequence shown here is derived from an EMBL/GenBank/DDBJ whole genome shotgun (WGS) entry which is preliminary data.</text>
</comment>
<dbReference type="EMBL" id="PYVU01000018">
    <property type="protein sequence ID" value="PTB97315.1"/>
    <property type="molecule type" value="Genomic_DNA"/>
</dbReference>
<accession>A0A2T4DU18</accession>
<dbReference type="SUPFAM" id="SSF52833">
    <property type="entry name" value="Thioredoxin-like"/>
    <property type="match status" value="1"/>
</dbReference>
<proteinExistence type="predicted"/>
<evidence type="ECO:0008006" key="3">
    <source>
        <dbReference type="Google" id="ProtNLM"/>
    </source>
</evidence>
<dbReference type="Proteomes" id="UP000240608">
    <property type="component" value="Unassembled WGS sequence"/>
</dbReference>
<organism evidence="1 2">
    <name type="scientific">Marivirga lumbricoides</name>
    <dbReference type="NCBI Taxonomy" id="1046115"/>
    <lineage>
        <taxon>Bacteria</taxon>
        <taxon>Pseudomonadati</taxon>
        <taxon>Bacteroidota</taxon>
        <taxon>Cytophagia</taxon>
        <taxon>Cytophagales</taxon>
        <taxon>Marivirgaceae</taxon>
        <taxon>Marivirga</taxon>
    </lineage>
</organism>